<evidence type="ECO:0000313" key="2">
    <source>
        <dbReference type="EMBL" id="MDQ0481781.1"/>
    </source>
</evidence>
<feature type="domain" description="AB hydrolase-1" evidence="1">
    <location>
        <begin position="27"/>
        <end position="164"/>
    </location>
</feature>
<reference evidence="2" key="1">
    <citation type="submission" date="2023-07" db="EMBL/GenBank/DDBJ databases">
        <title>Genomic Encyclopedia of Type Strains, Phase IV (KMG-IV): sequencing the most valuable type-strain genomes for metagenomic binning, comparative biology and taxonomic classification.</title>
        <authorList>
            <person name="Goeker M."/>
        </authorList>
    </citation>
    <scope>NUCLEOTIDE SEQUENCE [LARGE SCALE GENOMIC DNA]</scope>
    <source>
        <strain evidence="2">JSM 076093</strain>
    </source>
</reference>
<dbReference type="Gene3D" id="3.40.50.1820">
    <property type="entry name" value="alpha/beta hydrolase"/>
    <property type="match status" value="1"/>
</dbReference>
<accession>A0ABU0JZW3</accession>
<evidence type="ECO:0000313" key="3">
    <source>
        <dbReference type="Proteomes" id="UP001226720"/>
    </source>
</evidence>
<dbReference type="InterPro" id="IPR050266">
    <property type="entry name" value="AB_hydrolase_sf"/>
</dbReference>
<dbReference type="Pfam" id="PF00561">
    <property type="entry name" value="Abhydrolase_1"/>
    <property type="match status" value="1"/>
</dbReference>
<dbReference type="PANTHER" id="PTHR43798">
    <property type="entry name" value="MONOACYLGLYCEROL LIPASE"/>
    <property type="match status" value="1"/>
</dbReference>
<proteinExistence type="predicted"/>
<dbReference type="SUPFAM" id="SSF53474">
    <property type="entry name" value="alpha/beta-Hydrolases"/>
    <property type="match status" value="1"/>
</dbReference>
<dbReference type="InterPro" id="IPR000073">
    <property type="entry name" value="AB_hydrolase_1"/>
</dbReference>
<sequence>MEVIYIKTLVDIGDKELEVWMKGNGRTIIIQPGMISPLAEWKALCEDLSRHARVIIYNRAGCGKSDKGITKRNRKENAKDLNALIKKLGISSPIILGHSYGGLILQQFAQTYPNVARGFVLVDSTSFDAYKVDEVEIDGEDVNSTEAWIEKCKTYSGLSKRDLQVEMADWINELKEILPSSSHKEVEEFMSNPSMFESLSEELEYDLLSRETNQYKPFPDTFTIVIGRDPKASITEMVESEGLHKSEAEDIENIWQNLIRNQTKLSSNTKYILAEDSGHSVHLEKPEVIKRAVDSILSSTKVNG</sequence>
<dbReference type="Proteomes" id="UP001226720">
    <property type="component" value="Unassembled WGS sequence"/>
</dbReference>
<keyword evidence="3" id="KW-1185">Reference proteome</keyword>
<dbReference type="EMBL" id="JAUSWM010000001">
    <property type="protein sequence ID" value="MDQ0481781.1"/>
    <property type="molecule type" value="Genomic_DNA"/>
</dbReference>
<name>A0ABU0JZW3_9BACL</name>
<comment type="caution">
    <text evidence="2">The sequence shown here is derived from an EMBL/GenBank/DDBJ whole genome shotgun (WGS) entry which is preliminary data.</text>
</comment>
<evidence type="ECO:0000259" key="1">
    <source>
        <dbReference type="Pfam" id="PF00561"/>
    </source>
</evidence>
<protein>
    <submittedName>
        <fullName evidence="2">Pimeloyl-ACP methyl ester carboxylesterase</fullName>
    </submittedName>
</protein>
<organism evidence="2 3">
    <name type="scientific">Guptibacillus hwajinpoensis</name>
    <dbReference type="NCBI Taxonomy" id="208199"/>
    <lineage>
        <taxon>Bacteria</taxon>
        <taxon>Bacillati</taxon>
        <taxon>Bacillota</taxon>
        <taxon>Bacilli</taxon>
        <taxon>Bacillales</taxon>
        <taxon>Guptibacillaceae</taxon>
        <taxon>Guptibacillus</taxon>
    </lineage>
</organism>
<gene>
    <name evidence="2" type="ORF">QO000_000734</name>
</gene>
<dbReference type="InterPro" id="IPR029058">
    <property type="entry name" value="AB_hydrolase_fold"/>
</dbReference>